<feature type="domain" description="TraI-like middle" evidence="4">
    <location>
        <begin position="169"/>
        <end position="246"/>
    </location>
</feature>
<evidence type="ECO:0000259" key="3">
    <source>
        <dbReference type="Pfam" id="PF03432"/>
    </source>
</evidence>
<gene>
    <name evidence="5" type="ORF">ACFOKA_10265</name>
</gene>
<comment type="caution">
    <text evidence="5">The sequence shown here is derived from an EMBL/GenBank/DDBJ whole genome shotgun (WGS) entry which is preliminary data.</text>
</comment>
<dbReference type="EMBL" id="JBHRSL010000010">
    <property type="protein sequence ID" value="MFC3052287.1"/>
    <property type="molecule type" value="Genomic_DNA"/>
</dbReference>
<dbReference type="Pfam" id="PF22863">
    <property type="entry name" value="TraI_middle"/>
    <property type="match status" value="1"/>
</dbReference>
<dbReference type="InterPro" id="IPR054462">
    <property type="entry name" value="TraI_M"/>
</dbReference>
<name>A0ABV7D6L2_9PROT</name>
<sequence length="551" mass="64696">MHYNLYGNKAEPNPHKCAWHVSKNMFTSDLDAAGNIMEATASNSKTPKPSYHFSIDWDRSEERFLNQEKCIEAADKVLEKIGLSEHQALYFWHVDANHPHMHVVVNRVHEHTGIAWDVWKSKERLERATHEVAKEMDFLQVPGKHNEMDYTPDKERTANSSRSERATSEQLKPWAKEKIPDIKAEIGNAFYHAESWQELTSTLSDAGYELRTKGQGYIITDGSNYTQLSKMGKQVRMDKLEEKFGEKFAQQQNHNPLALVHEHSPHSNLDEIPDRIETELKDKVDRWERQERLQTGNDRPSTTDRRVIELSALLDSIERFDNGWNEKKSAAAMMTATKKVKQQQNYLERAEDLLKHHQQAAYDLIFASYKKPEPDKGLNTTEKINDALKDMNKRRHKTPKMERLIKVLKWRKQKIQAAHRKAKRHKEQMAKKMKAKNKEKLERKMFYRMQKMAEAKSRVTTRELEVSAAHAKMRRSVQAHDHNIATRKHLKECRNNLVKNIPKEAIMNADVSWKEKKRLFAAWYAEQDLKKAKERDNKYERDIVERDPYDD</sequence>
<evidence type="ECO:0000259" key="4">
    <source>
        <dbReference type="Pfam" id="PF22863"/>
    </source>
</evidence>
<organism evidence="5 6">
    <name type="scientific">Kordiimonas pumila</name>
    <dbReference type="NCBI Taxonomy" id="2161677"/>
    <lineage>
        <taxon>Bacteria</taxon>
        <taxon>Pseudomonadati</taxon>
        <taxon>Pseudomonadota</taxon>
        <taxon>Alphaproteobacteria</taxon>
        <taxon>Kordiimonadales</taxon>
        <taxon>Kordiimonadaceae</taxon>
        <taxon>Kordiimonas</taxon>
    </lineage>
</organism>
<dbReference type="RefSeq" id="WP_380083268.1">
    <property type="nucleotide sequence ID" value="NZ_JBHRSL010000010.1"/>
</dbReference>
<feature type="domain" description="MobA/VirD2-like nuclease" evidence="3">
    <location>
        <begin position="15"/>
        <end position="136"/>
    </location>
</feature>
<evidence type="ECO:0000313" key="5">
    <source>
        <dbReference type="EMBL" id="MFC3052287.1"/>
    </source>
</evidence>
<feature type="region of interest" description="Disordered" evidence="2">
    <location>
        <begin position="144"/>
        <end position="172"/>
    </location>
</feature>
<accession>A0ABV7D6L2</accession>
<dbReference type="Pfam" id="PF03432">
    <property type="entry name" value="Relaxase"/>
    <property type="match status" value="1"/>
</dbReference>
<reference evidence="6" key="1">
    <citation type="journal article" date="2019" name="Int. J. Syst. Evol. Microbiol.">
        <title>The Global Catalogue of Microorganisms (GCM) 10K type strain sequencing project: providing services to taxonomists for standard genome sequencing and annotation.</title>
        <authorList>
            <consortium name="The Broad Institute Genomics Platform"/>
            <consortium name="The Broad Institute Genome Sequencing Center for Infectious Disease"/>
            <person name="Wu L."/>
            <person name="Ma J."/>
        </authorList>
    </citation>
    <scope>NUCLEOTIDE SEQUENCE [LARGE SCALE GENOMIC DNA]</scope>
    <source>
        <strain evidence="6">KCTC 62164</strain>
    </source>
</reference>
<evidence type="ECO:0000256" key="1">
    <source>
        <dbReference type="SAM" id="Coils"/>
    </source>
</evidence>
<keyword evidence="6" id="KW-1185">Reference proteome</keyword>
<feature type="compositionally biased region" description="Basic and acidic residues" evidence="2">
    <location>
        <begin position="144"/>
        <end position="167"/>
    </location>
</feature>
<feature type="region of interest" description="Disordered" evidence="2">
    <location>
        <begin position="531"/>
        <end position="551"/>
    </location>
</feature>
<dbReference type="Proteomes" id="UP001595444">
    <property type="component" value="Unassembled WGS sequence"/>
</dbReference>
<keyword evidence="1" id="KW-0175">Coiled coil</keyword>
<feature type="coiled-coil region" evidence="1">
    <location>
        <begin position="333"/>
        <end position="360"/>
    </location>
</feature>
<evidence type="ECO:0000313" key="6">
    <source>
        <dbReference type="Proteomes" id="UP001595444"/>
    </source>
</evidence>
<proteinExistence type="predicted"/>
<protein>
    <submittedName>
        <fullName evidence="5">Relaxase/mobilization nuclease domain-containing protein</fullName>
    </submittedName>
</protein>
<dbReference type="InterPro" id="IPR005094">
    <property type="entry name" value="Endonuclease_MobA/VirD2"/>
</dbReference>
<evidence type="ECO:0000256" key="2">
    <source>
        <dbReference type="SAM" id="MobiDB-lite"/>
    </source>
</evidence>